<evidence type="ECO:0000256" key="6">
    <source>
        <dbReference type="SAM" id="SignalP"/>
    </source>
</evidence>
<keyword evidence="3 5" id="KW-1133">Transmembrane helix</keyword>
<comment type="subcellular location">
    <subcellularLocation>
        <location evidence="1">Membrane</location>
        <topology evidence="1">Multi-pass membrane protein</topology>
    </subcellularLocation>
</comment>
<organism evidence="8 9">
    <name type="scientific">Mycena alexandri</name>
    <dbReference type="NCBI Taxonomy" id="1745969"/>
    <lineage>
        <taxon>Eukaryota</taxon>
        <taxon>Fungi</taxon>
        <taxon>Dikarya</taxon>
        <taxon>Basidiomycota</taxon>
        <taxon>Agaricomycotina</taxon>
        <taxon>Agaricomycetes</taxon>
        <taxon>Agaricomycetidae</taxon>
        <taxon>Agaricales</taxon>
        <taxon>Marasmiineae</taxon>
        <taxon>Mycenaceae</taxon>
        <taxon>Mycena</taxon>
    </lineage>
</organism>
<keyword evidence="9" id="KW-1185">Reference proteome</keyword>
<protein>
    <recommendedName>
        <fullName evidence="7">TM7S3/TM198-like domain-containing protein</fullName>
    </recommendedName>
</protein>
<evidence type="ECO:0000256" key="2">
    <source>
        <dbReference type="ARBA" id="ARBA00022692"/>
    </source>
</evidence>
<dbReference type="Proteomes" id="UP001218188">
    <property type="component" value="Unassembled WGS sequence"/>
</dbReference>
<feature type="transmembrane region" description="Helical" evidence="5">
    <location>
        <begin position="77"/>
        <end position="94"/>
    </location>
</feature>
<name>A0AAD6X2U9_9AGAR</name>
<feature type="transmembrane region" description="Helical" evidence="5">
    <location>
        <begin position="267"/>
        <end position="286"/>
    </location>
</feature>
<evidence type="ECO:0000259" key="7">
    <source>
        <dbReference type="Pfam" id="PF13886"/>
    </source>
</evidence>
<dbReference type="AlphaFoldDB" id="A0AAD6X2U9"/>
<keyword evidence="6" id="KW-0732">Signal</keyword>
<evidence type="ECO:0000256" key="1">
    <source>
        <dbReference type="ARBA" id="ARBA00004141"/>
    </source>
</evidence>
<dbReference type="GO" id="GO:0016020">
    <property type="term" value="C:membrane"/>
    <property type="evidence" value="ECO:0007669"/>
    <property type="project" value="UniProtKB-SubCell"/>
</dbReference>
<evidence type="ECO:0000313" key="9">
    <source>
        <dbReference type="Proteomes" id="UP001218188"/>
    </source>
</evidence>
<gene>
    <name evidence="8" type="ORF">C8F04DRAFT_646712</name>
</gene>
<evidence type="ECO:0000256" key="5">
    <source>
        <dbReference type="SAM" id="Phobius"/>
    </source>
</evidence>
<accession>A0AAD6X2U9</accession>
<feature type="transmembrane region" description="Helical" evidence="5">
    <location>
        <begin position="157"/>
        <end position="175"/>
    </location>
</feature>
<feature type="transmembrane region" description="Helical" evidence="5">
    <location>
        <begin position="101"/>
        <end position="119"/>
    </location>
</feature>
<sequence length="341" mass="36117">MAVSSLRIAASLFSWLLLAAVFSAPFAAASPTRTLAPRTSFSVSNVTGTIQVFDSSGNIILQGPATDGSGTNYDLPALIWIGFCLILGLPMAGAGIRGWRLTTGAGIGLASAVCTWAAVINSVNQTGIADIFLIAIILVLFCCGFALGVFEIARLGGITAVGVAGGVAFGVRIVLLRAGLLVSSMELYALNWAIVGIFGIAGGLSLIWFQRPALLFGCASIGTFLTALGLDLIMAKQAGMSAGLRFLFDRNDNHAAFLLTNEYAAPIRTRILIIASLALTPILAYIQHRIFRDPFTRRPAESDDELAINFPTTGFEHKRSTFAPLWDGAKQKVDSINRFSV</sequence>
<comment type="caution">
    <text evidence="8">The sequence shown here is derived from an EMBL/GenBank/DDBJ whole genome shotgun (WGS) entry which is preliminary data.</text>
</comment>
<evidence type="ECO:0000256" key="3">
    <source>
        <dbReference type="ARBA" id="ARBA00022989"/>
    </source>
</evidence>
<keyword evidence="4 5" id="KW-0472">Membrane</keyword>
<reference evidence="8" key="1">
    <citation type="submission" date="2023-03" db="EMBL/GenBank/DDBJ databases">
        <title>Massive genome expansion in bonnet fungi (Mycena s.s.) driven by repeated elements and novel gene families across ecological guilds.</title>
        <authorList>
            <consortium name="Lawrence Berkeley National Laboratory"/>
            <person name="Harder C.B."/>
            <person name="Miyauchi S."/>
            <person name="Viragh M."/>
            <person name="Kuo A."/>
            <person name="Thoen E."/>
            <person name="Andreopoulos B."/>
            <person name="Lu D."/>
            <person name="Skrede I."/>
            <person name="Drula E."/>
            <person name="Henrissat B."/>
            <person name="Morin E."/>
            <person name="Kohler A."/>
            <person name="Barry K."/>
            <person name="LaButti K."/>
            <person name="Morin E."/>
            <person name="Salamov A."/>
            <person name="Lipzen A."/>
            <person name="Mereny Z."/>
            <person name="Hegedus B."/>
            <person name="Baldrian P."/>
            <person name="Stursova M."/>
            <person name="Weitz H."/>
            <person name="Taylor A."/>
            <person name="Grigoriev I.V."/>
            <person name="Nagy L.G."/>
            <person name="Martin F."/>
            <person name="Kauserud H."/>
        </authorList>
    </citation>
    <scope>NUCLEOTIDE SEQUENCE</scope>
    <source>
        <strain evidence="8">CBHHK200</strain>
    </source>
</reference>
<evidence type="ECO:0000256" key="4">
    <source>
        <dbReference type="ARBA" id="ARBA00023136"/>
    </source>
</evidence>
<proteinExistence type="predicted"/>
<feature type="transmembrane region" description="Helical" evidence="5">
    <location>
        <begin position="214"/>
        <end position="235"/>
    </location>
</feature>
<dbReference type="Pfam" id="PF13886">
    <property type="entry name" value="TM7S3_TM198"/>
    <property type="match status" value="1"/>
</dbReference>
<feature type="chain" id="PRO_5041970493" description="TM7S3/TM198-like domain-containing protein" evidence="6">
    <location>
        <begin position="30"/>
        <end position="341"/>
    </location>
</feature>
<feature type="signal peptide" evidence="6">
    <location>
        <begin position="1"/>
        <end position="29"/>
    </location>
</feature>
<feature type="domain" description="TM7S3/TM198-like" evidence="7">
    <location>
        <begin position="83"/>
        <end position="287"/>
    </location>
</feature>
<dbReference type="EMBL" id="JARJCM010000070">
    <property type="protein sequence ID" value="KAJ7032796.1"/>
    <property type="molecule type" value="Genomic_DNA"/>
</dbReference>
<feature type="transmembrane region" description="Helical" evidence="5">
    <location>
        <begin position="131"/>
        <end position="150"/>
    </location>
</feature>
<keyword evidence="2 5" id="KW-0812">Transmembrane</keyword>
<dbReference type="InterPro" id="IPR025256">
    <property type="entry name" value="TM7S3/TM198-like_dom"/>
</dbReference>
<feature type="transmembrane region" description="Helical" evidence="5">
    <location>
        <begin position="187"/>
        <end position="207"/>
    </location>
</feature>
<evidence type="ECO:0000313" key="8">
    <source>
        <dbReference type="EMBL" id="KAJ7032796.1"/>
    </source>
</evidence>